<evidence type="ECO:0000256" key="4">
    <source>
        <dbReference type="PROSITE-ProRule" id="PRU10141"/>
    </source>
</evidence>
<dbReference type="GO" id="GO:0005524">
    <property type="term" value="F:ATP binding"/>
    <property type="evidence" value="ECO:0007669"/>
    <property type="project" value="UniProtKB-UniRule"/>
</dbReference>
<sequence>MLIAHSNSSKIQDNFFSNSYKLLEKIGQGGFGEVYKATQVSTGQLVAIKFLRISSDLEEDKKSRYIARFHREIDLISRLHHPNIVHLIDRGKCDGGLIYAVYEYIDGQSLKDFLASNGPLSALNAADVMAGVLDALAHAHAKGVIHRDIKPANIMLLKAGAKLHVKVLDFGIGSLVQEARKLDYESITLTQETLGTPAYSAPEQLRGEPPVSQTDIYVWGLVFLECLTGETVMRGSSLASIFHQQLSPANIPLDVLAGHDSASLMRRVLDKKVDQRPKDAVELYKVFRKINFANLVGTLAPSSAKLESKPVEQSTQTIAKTLTQEVSDTRFGLSYTRLAERKQVTILCIILGCEPINGAQDGAQDVIDTLHADQLQQCIDIATRFGAYHVGTLGDTLVFYFGYPRASDSDSRLSARAALEVVSRIHSKNALLKLSHGIVSHLKMGMETGSMVSLANNMPEGRAAHNAIEMARCANSGQIVCSKNVKQLLDAYINFELVHM</sequence>
<proteinExistence type="predicted"/>
<dbReference type="InterPro" id="IPR053235">
    <property type="entry name" value="Ser_Thr_kinase"/>
</dbReference>
<dbReference type="SUPFAM" id="SSF55073">
    <property type="entry name" value="Nucleotide cyclase"/>
    <property type="match status" value="1"/>
</dbReference>
<dbReference type="InterPro" id="IPR029787">
    <property type="entry name" value="Nucleotide_cyclase"/>
</dbReference>
<evidence type="ECO:0000313" key="6">
    <source>
        <dbReference type="EMBL" id="KZN31785.1"/>
    </source>
</evidence>
<dbReference type="SUPFAM" id="SSF56112">
    <property type="entry name" value="Protein kinase-like (PK-like)"/>
    <property type="match status" value="1"/>
</dbReference>
<evidence type="ECO:0000256" key="1">
    <source>
        <dbReference type="ARBA" id="ARBA00004167"/>
    </source>
</evidence>
<name>A0A166V6Y5_9GAMM</name>
<dbReference type="CDD" id="cd14014">
    <property type="entry name" value="STKc_PknB_like"/>
    <property type="match status" value="1"/>
</dbReference>
<dbReference type="Proteomes" id="UP000076643">
    <property type="component" value="Unassembled WGS sequence"/>
</dbReference>
<evidence type="ECO:0000313" key="7">
    <source>
        <dbReference type="Proteomes" id="UP000076643"/>
    </source>
</evidence>
<dbReference type="PROSITE" id="PS00108">
    <property type="entry name" value="PROTEIN_KINASE_ST"/>
    <property type="match status" value="1"/>
</dbReference>
<dbReference type="RefSeq" id="WP_063357959.1">
    <property type="nucleotide sequence ID" value="NZ_AQHB01000047.1"/>
</dbReference>
<feature type="binding site" evidence="4">
    <location>
        <position position="49"/>
    </location>
    <ligand>
        <name>ATP</name>
        <dbReference type="ChEBI" id="CHEBI:30616"/>
    </ligand>
</feature>
<dbReference type="PROSITE" id="PS50011">
    <property type="entry name" value="PROTEIN_KINASE_DOM"/>
    <property type="match status" value="1"/>
</dbReference>
<evidence type="ECO:0000256" key="3">
    <source>
        <dbReference type="ARBA" id="ARBA00022840"/>
    </source>
</evidence>
<dbReference type="PROSITE" id="PS00107">
    <property type="entry name" value="PROTEIN_KINASE_ATP"/>
    <property type="match status" value="1"/>
</dbReference>
<dbReference type="Gene3D" id="1.10.510.10">
    <property type="entry name" value="Transferase(Phosphotransferase) domain 1"/>
    <property type="match status" value="1"/>
</dbReference>
<organism evidence="6 7">
    <name type="scientific">Pseudoalteromonas luteoviolacea DSM 6061</name>
    <dbReference type="NCBI Taxonomy" id="1365250"/>
    <lineage>
        <taxon>Bacteria</taxon>
        <taxon>Pseudomonadati</taxon>
        <taxon>Pseudomonadota</taxon>
        <taxon>Gammaproteobacteria</taxon>
        <taxon>Alteromonadales</taxon>
        <taxon>Pseudoalteromonadaceae</taxon>
        <taxon>Pseudoalteromonas</taxon>
    </lineage>
</organism>
<keyword evidence="2 4" id="KW-0547">Nucleotide-binding</keyword>
<dbReference type="InterPro" id="IPR000719">
    <property type="entry name" value="Prot_kinase_dom"/>
</dbReference>
<accession>A0A166V6Y5</accession>
<dbReference type="Pfam" id="PF00069">
    <property type="entry name" value="Pkinase"/>
    <property type="match status" value="1"/>
</dbReference>
<dbReference type="InterPro" id="IPR011009">
    <property type="entry name" value="Kinase-like_dom_sf"/>
</dbReference>
<comment type="subcellular location">
    <subcellularLocation>
        <location evidence="1">Membrane</location>
        <topology evidence="1">Single-pass membrane protein</topology>
    </subcellularLocation>
</comment>
<keyword evidence="3 4" id="KW-0067">ATP-binding</keyword>
<dbReference type="GO" id="GO:0016020">
    <property type="term" value="C:membrane"/>
    <property type="evidence" value="ECO:0007669"/>
    <property type="project" value="UniProtKB-SubCell"/>
</dbReference>
<keyword evidence="7" id="KW-1185">Reference proteome</keyword>
<reference evidence="6 7" key="1">
    <citation type="submission" date="2013-07" db="EMBL/GenBank/DDBJ databases">
        <title>Comparative Genomic and Metabolomic Analysis of Twelve Strains of Pseudoalteromonas luteoviolacea.</title>
        <authorList>
            <person name="Vynne N.G."/>
            <person name="Mansson M."/>
            <person name="Gram L."/>
        </authorList>
    </citation>
    <scope>NUCLEOTIDE SEQUENCE [LARGE SCALE GENOMIC DNA]</scope>
    <source>
        <strain evidence="6 7">DSM 6061</strain>
    </source>
</reference>
<dbReference type="Gene3D" id="3.30.70.1230">
    <property type="entry name" value="Nucleotide cyclase"/>
    <property type="match status" value="1"/>
</dbReference>
<evidence type="ECO:0000259" key="5">
    <source>
        <dbReference type="PROSITE" id="PS50011"/>
    </source>
</evidence>
<protein>
    <recommendedName>
        <fullName evidence="5">Protein kinase domain-containing protein</fullName>
    </recommendedName>
</protein>
<dbReference type="AlphaFoldDB" id="A0A166V6Y5"/>
<dbReference type="SMART" id="SM00220">
    <property type="entry name" value="S_TKc"/>
    <property type="match status" value="1"/>
</dbReference>
<dbReference type="GO" id="GO:0004674">
    <property type="term" value="F:protein serine/threonine kinase activity"/>
    <property type="evidence" value="ECO:0007669"/>
    <property type="project" value="TreeGrafter"/>
</dbReference>
<dbReference type="InterPro" id="IPR008271">
    <property type="entry name" value="Ser/Thr_kinase_AS"/>
</dbReference>
<evidence type="ECO:0000256" key="2">
    <source>
        <dbReference type="ARBA" id="ARBA00022741"/>
    </source>
</evidence>
<gene>
    <name evidence="6" type="ORF">N475_04820</name>
</gene>
<feature type="domain" description="Protein kinase" evidence="5">
    <location>
        <begin position="20"/>
        <end position="287"/>
    </location>
</feature>
<dbReference type="InterPro" id="IPR017441">
    <property type="entry name" value="Protein_kinase_ATP_BS"/>
</dbReference>
<dbReference type="PATRIC" id="fig|1365250.3.peg.4530"/>
<comment type="caution">
    <text evidence="6">The sequence shown here is derived from an EMBL/GenBank/DDBJ whole genome shotgun (WGS) entry which is preliminary data.</text>
</comment>
<dbReference type="EMBL" id="AUYB01000136">
    <property type="protein sequence ID" value="KZN31785.1"/>
    <property type="molecule type" value="Genomic_DNA"/>
</dbReference>
<dbReference type="PANTHER" id="PTHR24361">
    <property type="entry name" value="MITOGEN-ACTIVATED KINASE KINASE KINASE"/>
    <property type="match status" value="1"/>
</dbReference>
<dbReference type="GO" id="GO:0005737">
    <property type="term" value="C:cytoplasm"/>
    <property type="evidence" value="ECO:0007669"/>
    <property type="project" value="TreeGrafter"/>
</dbReference>